<protein>
    <submittedName>
        <fullName evidence="1">Uncharacterized protein</fullName>
    </submittedName>
</protein>
<sequence length="169" mass="18634">MTQENCNEETDCQASEAPLLCSNNCGHHGSVATKNMCSKCYEDVLKHTEVPVNGLLEVSAVDSATELIVKPSHAEPYSEVAAPSLPSPRPSTDLTVSLHKTNCSRTWNRCFSCNRRVGLTGFRCRCGDIFCALHRYSDRHECSFDYRAAGRDAISKANPLIRAAKIQKI</sequence>
<accession>A0ACC2EY31</accession>
<gene>
    <name evidence="1" type="ORF">O6H91_01G160000</name>
</gene>
<organism evidence="1 2">
    <name type="scientific">Diphasiastrum complanatum</name>
    <name type="common">Issler's clubmoss</name>
    <name type="synonym">Lycopodium complanatum</name>
    <dbReference type="NCBI Taxonomy" id="34168"/>
    <lineage>
        <taxon>Eukaryota</taxon>
        <taxon>Viridiplantae</taxon>
        <taxon>Streptophyta</taxon>
        <taxon>Embryophyta</taxon>
        <taxon>Tracheophyta</taxon>
        <taxon>Lycopodiopsida</taxon>
        <taxon>Lycopodiales</taxon>
        <taxon>Lycopodiaceae</taxon>
        <taxon>Lycopodioideae</taxon>
        <taxon>Diphasiastrum</taxon>
    </lineage>
</organism>
<evidence type="ECO:0000313" key="2">
    <source>
        <dbReference type="Proteomes" id="UP001162992"/>
    </source>
</evidence>
<dbReference type="EMBL" id="CM055092">
    <property type="protein sequence ID" value="KAJ7571343.1"/>
    <property type="molecule type" value="Genomic_DNA"/>
</dbReference>
<keyword evidence="2" id="KW-1185">Reference proteome</keyword>
<reference evidence="2" key="1">
    <citation type="journal article" date="2024" name="Proc. Natl. Acad. Sci. U.S.A.">
        <title>Extraordinary preservation of gene collinearity over three hundred million years revealed in homosporous lycophytes.</title>
        <authorList>
            <person name="Li C."/>
            <person name="Wickell D."/>
            <person name="Kuo L.Y."/>
            <person name="Chen X."/>
            <person name="Nie B."/>
            <person name="Liao X."/>
            <person name="Peng D."/>
            <person name="Ji J."/>
            <person name="Jenkins J."/>
            <person name="Williams M."/>
            <person name="Shu S."/>
            <person name="Plott C."/>
            <person name="Barry K."/>
            <person name="Rajasekar S."/>
            <person name="Grimwood J."/>
            <person name="Han X."/>
            <person name="Sun S."/>
            <person name="Hou Z."/>
            <person name="He W."/>
            <person name="Dai G."/>
            <person name="Sun C."/>
            <person name="Schmutz J."/>
            <person name="Leebens-Mack J.H."/>
            <person name="Li F.W."/>
            <person name="Wang L."/>
        </authorList>
    </citation>
    <scope>NUCLEOTIDE SEQUENCE [LARGE SCALE GENOMIC DNA]</scope>
    <source>
        <strain evidence="2">cv. PW_Plant_1</strain>
    </source>
</reference>
<dbReference type="Proteomes" id="UP001162992">
    <property type="component" value="Chromosome 1"/>
</dbReference>
<comment type="caution">
    <text evidence="1">The sequence shown here is derived from an EMBL/GenBank/DDBJ whole genome shotgun (WGS) entry which is preliminary data.</text>
</comment>
<name>A0ACC2EY31_DIPCM</name>
<evidence type="ECO:0000313" key="1">
    <source>
        <dbReference type="EMBL" id="KAJ7571343.1"/>
    </source>
</evidence>
<proteinExistence type="predicted"/>